<dbReference type="Proteomes" id="UP000664534">
    <property type="component" value="Unassembled WGS sequence"/>
</dbReference>
<evidence type="ECO:0000256" key="1">
    <source>
        <dbReference type="ARBA" id="ARBA00001968"/>
    </source>
</evidence>
<evidence type="ECO:0000256" key="2">
    <source>
        <dbReference type="ARBA" id="ARBA00006562"/>
    </source>
</evidence>
<keyword evidence="7" id="KW-0547">Nucleotide-binding</keyword>
<evidence type="ECO:0000256" key="7">
    <source>
        <dbReference type="RuleBase" id="RU367113"/>
    </source>
</evidence>
<keyword evidence="7" id="KW-0540">Nuclease</keyword>
<keyword evidence="11" id="KW-1185">Reference proteome</keyword>
<keyword evidence="7" id="KW-0479">Metal-binding</keyword>
<comment type="subcellular location">
    <subcellularLocation>
        <location evidence="7">Nucleus</location>
    </subcellularLocation>
</comment>
<dbReference type="GO" id="GO:0003723">
    <property type="term" value="F:RNA binding"/>
    <property type="evidence" value="ECO:0007669"/>
    <property type="project" value="UniProtKB-KW"/>
</dbReference>
<organism evidence="10 11">
    <name type="scientific">Imshaugia aleurites</name>
    <dbReference type="NCBI Taxonomy" id="172621"/>
    <lineage>
        <taxon>Eukaryota</taxon>
        <taxon>Fungi</taxon>
        <taxon>Dikarya</taxon>
        <taxon>Ascomycota</taxon>
        <taxon>Pezizomycotina</taxon>
        <taxon>Lecanoromycetes</taxon>
        <taxon>OSLEUM clade</taxon>
        <taxon>Lecanoromycetidae</taxon>
        <taxon>Lecanorales</taxon>
        <taxon>Lecanorineae</taxon>
        <taxon>Parmeliaceae</taxon>
        <taxon>Imshaugia</taxon>
    </lineage>
</organism>
<evidence type="ECO:0000313" key="11">
    <source>
        <dbReference type="Proteomes" id="UP000664534"/>
    </source>
</evidence>
<dbReference type="PANTHER" id="PTHR12395:SF9">
    <property type="entry name" value="DECAPPING AND EXORIBONUCLEASE PROTEIN"/>
    <property type="match status" value="1"/>
</dbReference>
<evidence type="ECO:0000256" key="4">
    <source>
        <dbReference type="ARBA" id="ARBA00044692"/>
    </source>
</evidence>
<dbReference type="GO" id="GO:0005634">
    <property type="term" value="C:nucleus"/>
    <property type="evidence" value="ECO:0007669"/>
    <property type="project" value="UniProtKB-SubCell"/>
</dbReference>
<comment type="catalytic activity">
    <reaction evidence="3">
        <text>a 5'-end (N(7)-methyl 5'-triphosphoguanosine)-ribonucleoside-ribonucleotide in mRNA + H2O = a (N(7)-methyl 5'-triphosphoguanosine)-nucleoside + a 5'-end phospho-ribonucleoside in mRNA + H(+)</text>
        <dbReference type="Rhea" id="RHEA:66928"/>
        <dbReference type="Rhea" id="RHEA-COMP:15692"/>
        <dbReference type="Rhea" id="RHEA-COMP:17313"/>
        <dbReference type="ChEBI" id="CHEBI:15377"/>
        <dbReference type="ChEBI" id="CHEBI:15378"/>
        <dbReference type="ChEBI" id="CHEBI:138282"/>
        <dbReference type="ChEBI" id="CHEBI:172876"/>
        <dbReference type="ChEBI" id="CHEBI:172877"/>
    </reaction>
    <physiologicalReaction direction="left-to-right" evidence="3">
        <dbReference type="Rhea" id="RHEA:66929"/>
    </physiologicalReaction>
</comment>
<feature type="domain" description="RAI1-like" evidence="9">
    <location>
        <begin position="1"/>
        <end position="255"/>
    </location>
</feature>
<comment type="function">
    <text evidence="5">Decapping enzyme for NAD-capped RNAs: specifically hydrolyzes the nicotinamide adenine dinucleotide (NAD) cap from a subset of RNAs by removing the entire NAD moiety from the 5'-end of an NAD-capped RNA. The NAD-cap is present at the 5'-end of some RNAs and snoRNAs. In contrast to the canonical 5'-end N7 methylguanosine (m7G) cap, the NAD cap promotes mRNA decay. Also acts as a non-canonical decapping enzyme that removes the entire cap structure of m7G capped or incompletely capped RNAs. Has decapping activity toward incomplete 5'-end m7G cap mRNAs such as unmethylated 5'-end-capped RNA (cap0), while it has no activity toward 2'-O-ribose methylated m7G cap (cap1). Also possesses RNA 5'-pyrophosphohydrolase activity by hydrolyzing the 5'-end triphosphate to release pyrophosphates. Stimulates exoribonuclease activity of Rat1, allowing it to degrade RNAs with stable secondary structure more effectively.</text>
</comment>
<dbReference type="Pfam" id="PF08652">
    <property type="entry name" value="RAI1"/>
    <property type="match status" value="1"/>
</dbReference>
<comment type="similarity">
    <text evidence="2 7">Belongs to the DXO/Dom3Z family.</text>
</comment>
<dbReference type="GO" id="GO:0000166">
    <property type="term" value="F:nucleotide binding"/>
    <property type="evidence" value="ECO:0007669"/>
    <property type="project" value="UniProtKB-KW"/>
</dbReference>
<dbReference type="GO" id="GO:0034353">
    <property type="term" value="F:mRNA 5'-diphosphatase activity"/>
    <property type="evidence" value="ECO:0007669"/>
    <property type="project" value="TreeGrafter"/>
</dbReference>
<sequence>MAAPFDNMSGFEMNATRFQDSIFIEENHEHKLESRKQQHAQPSRPGAPSQDLMSYWGYKFETLSLIPDQWDMTSREFIEDRENVVVDNYGQYCSVVKTGIGKTKMVIGGEVDALWDCKPENRDDPINWVELKTSAEIANDKDMLKYERKLLKFWVQSFLLGVPKIIVGFRSHNGILQRLEELETKNIPGIVKKQGKGTWDGNLCINFAAAFLDWLKQTITTDGVWRLRRTERSPVIEIFKNEESGYGDILSREFVEWRNGMDANEAVVEAAKARLMDTINQETC</sequence>
<dbReference type="GO" id="GO:0000956">
    <property type="term" value="P:nuclear-transcribed mRNA catabolic process"/>
    <property type="evidence" value="ECO:0007669"/>
    <property type="project" value="TreeGrafter"/>
</dbReference>
<keyword evidence="7" id="KW-0539">Nucleus</keyword>
<name>A0A8H3EFQ7_9LECA</name>
<comment type="caution">
    <text evidence="10">The sequence shown here is derived from an EMBL/GenBank/DDBJ whole genome shotgun (WGS) entry which is preliminary data.</text>
</comment>
<dbReference type="GO" id="GO:0005829">
    <property type="term" value="C:cytosol"/>
    <property type="evidence" value="ECO:0007669"/>
    <property type="project" value="TreeGrafter"/>
</dbReference>
<dbReference type="InterPro" id="IPR013961">
    <property type="entry name" value="RAI1"/>
</dbReference>
<dbReference type="EC" id="3.6.1.-" evidence="7"/>
<dbReference type="OrthoDB" id="5853397at2759"/>
<dbReference type="AlphaFoldDB" id="A0A8H3EFQ7"/>
<keyword evidence="10" id="KW-0255">Endonuclease</keyword>
<gene>
    <name evidence="10" type="primary">RAI1</name>
    <name evidence="10" type="ORF">IMSHALPRED_004176</name>
</gene>
<evidence type="ECO:0000313" key="10">
    <source>
        <dbReference type="EMBL" id="CAF9906341.1"/>
    </source>
</evidence>
<evidence type="ECO:0000259" key="9">
    <source>
        <dbReference type="Pfam" id="PF08652"/>
    </source>
</evidence>
<feature type="region of interest" description="Disordered" evidence="8">
    <location>
        <begin position="30"/>
        <end position="49"/>
    </location>
</feature>
<dbReference type="EMBL" id="CAJPDT010000002">
    <property type="protein sequence ID" value="CAF9906341.1"/>
    <property type="molecule type" value="Genomic_DNA"/>
</dbReference>
<comment type="catalytic activity">
    <reaction evidence="4">
        <text>a 5'-end triphospho-ribonucleoside in mRNA + H2O = a 5'-end phospho-ribonucleoside in mRNA + diphosphate + H(+)</text>
        <dbReference type="Rhea" id="RHEA:78683"/>
        <dbReference type="Rhea" id="RHEA-COMP:15692"/>
        <dbReference type="Rhea" id="RHEA-COMP:17164"/>
        <dbReference type="ChEBI" id="CHEBI:15377"/>
        <dbReference type="ChEBI" id="CHEBI:15378"/>
        <dbReference type="ChEBI" id="CHEBI:33019"/>
        <dbReference type="ChEBI" id="CHEBI:138282"/>
        <dbReference type="ChEBI" id="CHEBI:167618"/>
    </reaction>
    <physiologicalReaction direction="left-to-right" evidence="4">
        <dbReference type="Rhea" id="RHEA:78684"/>
    </physiologicalReaction>
</comment>
<dbReference type="GO" id="GO:0004519">
    <property type="term" value="F:endonuclease activity"/>
    <property type="evidence" value="ECO:0007669"/>
    <property type="project" value="UniProtKB-KW"/>
</dbReference>
<dbReference type="InterPro" id="IPR039039">
    <property type="entry name" value="RAI1-like_fam"/>
</dbReference>
<dbReference type="GO" id="GO:0110155">
    <property type="term" value="P:NAD-cap decapping"/>
    <property type="evidence" value="ECO:0007669"/>
    <property type="project" value="TreeGrafter"/>
</dbReference>
<evidence type="ECO:0000256" key="8">
    <source>
        <dbReference type="SAM" id="MobiDB-lite"/>
    </source>
</evidence>
<reference evidence="10" key="1">
    <citation type="submission" date="2021-03" db="EMBL/GenBank/DDBJ databases">
        <authorList>
            <person name="Tagirdzhanova G."/>
        </authorList>
    </citation>
    <scope>NUCLEOTIDE SEQUENCE</scope>
</reference>
<dbReference type="PANTHER" id="PTHR12395">
    <property type="entry name" value="DOM-3 RELATED"/>
    <property type="match status" value="1"/>
</dbReference>
<keyword evidence="7" id="KW-0694">RNA-binding</keyword>
<comment type="cofactor">
    <cofactor evidence="1 7">
        <name>a divalent metal cation</name>
        <dbReference type="ChEBI" id="CHEBI:60240"/>
    </cofactor>
</comment>
<evidence type="ECO:0000256" key="3">
    <source>
        <dbReference type="ARBA" id="ARBA00044676"/>
    </source>
</evidence>
<accession>A0A8H3EFQ7</accession>
<proteinExistence type="inferred from homology"/>
<evidence type="ECO:0000256" key="6">
    <source>
        <dbReference type="ARBA" id="ARBA00048124"/>
    </source>
</evidence>
<dbReference type="GO" id="GO:0046872">
    <property type="term" value="F:metal ion binding"/>
    <property type="evidence" value="ECO:0007669"/>
    <property type="project" value="UniProtKB-KW"/>
</dbReference>
<comment type="catalytic activity">
    <reaction evidence="6">
        <text>a 5'-end NAD(+)-phospho-ribonucleoside in mRNA + H2O = a 5'-end phospho-ribonucleoside in mRNA + NAD(+) + H(+)</text>
        <dbReference type="Rhea" id="RHEA:60880"/>
        <dbReference type="Rhea" id="RHEA-COMP:15692"/>
        <dbReference type="Rhea" id="RHEA-COMP:15698"/>
        <dbReference type="ChEBI" id="CHEBI:15377"/>
        <dbReference type="ChEBI" id="CHEBI:15378"/>
        <dbReference type="ChEBI" id="CHEBI:57540"/>
        <dbReference type="ChEBI" id="CHEBI:138282"/>
        <dbReference type="ChEBI" id="CHEBI:144029"/>
    </reaction>
    <physiologicalReaction direction="left-to-right" evidence="6">
        <dbReference type="Rhea" id="RHEA:60881"/>
    </physiologicalReaction>
</comment>
<evidence type="ECO:0000256" key="5">
    <source>
        <dbReference type="ARBA" id="ARBA00046211"/>
    </source>
</evidence>
<keyword evidence="7" id="KW-0378">Hydrolase</keyword>
<protein>
    <recommendedName>
        <fullName evidence="7">Decapping nuclease</fullName>
        <ecNumber evidence="7">3.6.1.-</ecNumber>
    </recommendedName>
</protein>